<proteinExistence type="predicted"/>
<feature type="compositionally biased region" description="Basic and acidic residues" evidence="1">
    <location>
        <begin position="181"/>
        <end position="196"/>
    </location>
</feature>
<name>A0AAD1S8R9_PELCU</name>
<gene>
    <name evidence="2" type="ORF">PECUL_23A059709</name>
</gene>
<organism evidence="2 3">
    <name type="scientific">Pelobates cultripes</name>
    <name type="common">Western spadefoot toad</name>
    <dbReference type="NCBI Taxonomy" id="61616"/>
    <lineage>
        <taxon>Eukaryota</taxon>
        <taxon>Metazoa</taxon>
        <taxon>Chordata</taxon>
        <taxon>Craniata</taxon>
        <taxon>Vertebrata</taxon>
        <taxon>Euteleostomi</taxon>
        <taxon>Amphibia</taxon>
        <taxon>Batrachia</taxon>
        <taxon>Anura</taxon>
        <taxon>Pelobatoidea</taxon>
        <taxon>Pelobatidae</taxon>
        <taxon>Pelobates</taxon>
    </lineage>
</organism>
<evidence type="ECO:0000256" key="1">
    <source>
        <dbReference type="SAM" id="MobiDB-lite"/>
    </source>
</evidence>
<keyword evidence="3" id="KW-1185">Reference proteome</keyword>
<protein>
    <submittedName>
        <fullName evidence="2">Uncharacterized protein</fullName>
    </submittedName>
</protein>
<evidence type="ECO:0000313" key="3">
    <source>
        <dbReference type="Proteomes" id="UP001295444"/>
    </source>
</evidence>
<evidence type="ECO:0000313" key="2">
    <source>
        <dbReference type="EMBL" id="CAH2293728.1"/>
    </source>
</evidence>
<dbReference type="Proteomes" id="UP001295444">
    <property type="component" value="Chromosome 05"/>
</dbReference>
<reference evidence="2" key="1">
    <citation type="submission" date="2022-03" db="EMBL/GenBank/DDBJ databases">
        <authorList>
            <person name="Alioto T."/>
            <person name="Alioto T."/>
            <person name="Gomez Garrido J."/>
        </authorList>
    </citation>
    <scope>NUCLEOTIDE SEQUENCE</scope>
</reference>
<dbReference type="AlphaFoldDB" id="A0AAD1S8R9"/>
<feature type="region of interest" description="Disordered" evidence="1">
    <location>
        <begin position="96"/>
        <end position="272"/>
    </location>
</feature>
<sequence length="272" mass="30533">MATTTEKCTATDWETSFNAKFDRVCAAFWRRIEARTQQAQPPTTQILKLHPATFPKNSFSEPKNPATHMAHAADSTALTSSGPGTHLVVPLLRQPHTQGRNRTPEHSWDQDPQIGTCGKKARVPVKASGRGHAAHRLRKPVLSWTQQRTRTPKRPPKLERQSGETQETSTYKRSRKRRTLRHEPQTPHTRSSREAQPKQPRTAQCLPVKGAQTPPQTYQWAPPRVTLGHTPLTDPRCHGTVGPIPGTSDRRISYTKPATYMQPQRSHRTGVG</sequence>
<accession>A0AAD1S8R9</accession>
<dbReference type="EMBL" id="OW240916">
    <property type="protein sequence ID" value="CAH2293728.1"/>
    <property type="molecule type" value="Genomic_DNA"/>
</dbReference>